<dbReference type="Gene3D" id="2.40.160.20">
    <property type="match status" value="1"/>
</dbReference>
<dbReference type="AlphaFoldDB" id="B3PFE8"/>
<sequence>MKKHILAAAVMLSGSLSVFAEGFYTAAEFTRNKIEADVGDYSVSRSENGYGLGVGYNLTSRIALELAYRDLLSFTESDTYEDVEYSSTIDVTAIQFSITGSYPLNQQFSLYGRLGAGRIQVESSYYENAWGDIARESDDETKTRALVGIGVRYAITEHVGARVEYSRFSKISGTTLSSMHLGIDYQF</sequence>
<reference evidence="4 5" key="1">
    <citation type="journal article" date="2008" name="J. Bacteriol.">
        <title>Insights into plant cell wall degradation from the genome sequence of the soil bacterium Cellvibrio japonicus.</title>
        <authorList>
            <person name="Deboy R.T."/>
            <person name="Mongodin E.F."/>
            <person name="Fouts D.E."/>
            <person name="Tailford L.E."/>
            <person name="Khouri H."/>
            <person name="Emerson J.B."/>
            <person name="Mohamoud Y."/>
            <person name="Watkins K."/>
            <person name="Henrissat B."/>
            <person name="Gilbert H.J."/>
            <person name="Nelson K.E."/>
        </authorList>
    </citation>
    <scope>NUCLEOTIDE SEQUENCE [LARGE SCALE GENOMIC DNA]</scope>
    <source>
        <strain evidence="4 5">Ueda107</strain>
    </source>
</reference>
<organism evidence="4 5">
    <name type="scientific">Cellvibrio japonicus (strain Ueda107)</name>
    <name type="common">Pseudomonas fluorescens subsp. cellulosa</name>
    <dbReference type="NCBI Taxonomy" id="498211"/>
    <lineage>
        <taxon>Bacteria</taxon>
        <taxon>Pseudomonadati</taxon>
        <taxon>Pseudomonadota</taxon>
        <taxon>Gammaproteobacteria</taxon>
        <taxon>Cellvibrionales</taxon>
        <taxon>Cellvibrionaceae</taxon>
        <taxon>Cellvibrio</taxon>
    </lineage>
</organism>
<name>B3PFE8_CELJU</name>
<dbReference type="InterPro" id="IPR027385">
    <property type="entry name" value="Beta-barrel_OMP"/>
</dbReference>
<evidence type="ECO:0000313" key="5">
    <source>
        <dbReference type="Proteomes" id="UP000001036"/>
    </source>
</evidence>
<dbReference type="RefSeq" id="WP_012485748.1">
    <property type="nucleotide sequence ID" value="NC_010995.1"/>
</dbReference>
<keyword evidence="5" id="KW-1185">Reference proteome</keyword>
<dbReference type="SUPFAM" id="SSF56925">
    <property type="entry name" value="OMPA-like"/>
    <property type="match status" value="1"/>
</dbReference>
<evidence type="ECO:0000256" key="2">
    <source>
        <dbReference type="SAM" id="SignalP"/>
    </source>
</evidence>
<keyword evidence="4" id="KW-0472">Membrane</keyword>
<dbReference type="STRING" id="498211.CJA_0064"/>
<feature type="signal peptide" evidence="2">
    <location>
        <begin position="1"/>
        <end position="20"/>
    </location>
</feature>
<evidence type="ECO:0000256" key="1">
    <source>
        <dbReference type="ARBA" id="ARBA00022729"/>
    </source>
</evidence>
<dbReference type="OrthoDB" id="9805832at2"/>
<dbReference type="HOGENOM" id="CLU_1445240_0_0_6"/>
<evidence type="ECO:0000313" key="4">
    <source>
        <dbReference type="EMBL" id="ACE85200.1"/>
    </source>
</evidence>
<evidence type="ECO:0000259" key="3">
    <source>
        <dbReference type="Pfam" id="PF13505"/>
    </source>
</evidence>
<feature type="domain" description="Outer membrane protein beta-barrel" evidence="3">
    <location>
        <begin position="7"/>
        <end position="187"/>
    </location>
</feature>
<dbReference type="InterPro" id="IPR011250">
    <property type="entry name" value="OMP/PagP_B-barrel"/>
</dbReference>
<accession>B3PFE8</accession>
<keyword evidence="1 2" id="KW-0732">Signal</keyword>
<feature type="chain" id="PRO_5002796549" evidence="2">
    <location>
        <begin position="21"/>
        <end position="187"/>
    </location>
</feature>
<dbReference type="Pfam" id="PF13505">
    <property type="entry name" value="OMP_b-brl"/>
    <property type="match status" value="1"/>
</dbReference>
<dbReference type="eggNOG" id="COG3637">
    <property type="taxonomic scope" value="Bacteria"/>
</dbReference>
<proteinExistence type="predicted"/>
<dbReference type="Proteomes" id="UP000001036">
    <property type="component" value="Chromosome"/>
</dbReference>
<protein>
    <submittedName>
        <fullName evidence="4">Putative OmpA-like transmembrane domain</fullName>
    </submittedName>
</protein>
<dbReference type="KEGG" id="cja:CJA_0064"/>
<keyword evidence="4" id="KW-0812">Transmembrane</keyword>
<gene>
    <name evidence="4" type="ordered locus">CJA_0064</name>
</gene>
<dbReference type="EMBL" id="CP000934">
    <property type="protein sequence ID" value="ACE85200.1"/>
    <property type="molecule type" value="Genomic_DNA"/>
</dbReference>